<dbReference type="AlphaFoldDB" id="A0A0C9ZZ59"/>
<evidence type="ECO:0000259" key="4">
    <source>
        <dbReference type="PROSITE" id="PS50822"/>
    </source>
</evidence>
<feature type="domain" description="Piwi" evidence="4">
    <location>
        <begin position="654"/>
        <end position="940"/>
    </location>
</feature>
<dbReference type="Pfam" id="PF08699">
    <property type="entry name" value="ArgoL1"/>
    <property type="match status" value="1"/>
</dbReference>
<evidence type="ECO:0000256" key="1">
    <source>
        <dbReference type="RuleBase" id="RU361178"/>
    </source>
</evidence>
<reference evidence="6" key="2">
    <citation type="submission" date="2015-01" db="EMBL/GenBank/DDBJ databases">
        <title>Evolutionary Origins and Diversification of the Mycorrhizal Mutualists.</title>
        <authorList>
            <consortium name="DOE Joint Genome Institute"/>
            <consortium name="Mycorrhizal Genomics Consortium"/>
            <person name="Kohler A."/>
            <person name="Kuo A."/>
            <person name="Nagy L.G."/>
            <person name="Floudas D."/>
            <person name="Copeland A."/>
            <person name="Barry K.W."/>
            <person name="Cichocki N."/>
            <person name="Veneault-Fourrey C."/>
            <person name="LaButti K."/>
            <person name="Lindquist E.A."/>
            <person name="Lipzen A."/>
            <person name="Lundell T."/>
            <person name="Morin E."/>
            <person name="Murat C."/>
            <person name="Riley R."/>
            <person name="Ohm R."/>
            <person name="Sun H."/>
            <person name="Tunlid A."/>
            <person name="Henrissat B."/>
            <person name="Grigoriev I.V."/>
            <person name="Hibbett D.S."/>
            <person name="Martin F."/>
        </authorList>
    </citation>
    <scope>NUCLEOTIDE SEQUENCE [LARGE SCALE GENOMIC DNA]</scope>
    <source>
        <strain evidence="6">441</strain>
    </source>
</reference>
<dbReference type="Pfam" id="PF16488">
    <property type="entry name" value="ArgoL2"/>
    <property type="match status" value="1"/>
</dbReference>
<dbReference type="CDD" id="cd02846">
    <property type="entry name" value="PAZ_argonaute_like"/>
    <property type="match status" value="1"/>
</dbReference>
<dbReference type="InterPro" id="IPR045246">
    <property type="entry name" value="Piwi_ago-like"/>
</dbReference>
<dbReference type="HOGENOM" id="CLU_004544_4_1_1"/>
<dbReference type="STRING" id="765257.A0A0C9ZZ59"/>
<feature type="region of interest" description="Disordered" evidence="2">
    <location>
        <begin position="1"/>
        <end position="121"/>
    </location>
</feature>
<dbReference type="Pfam" id="PF02171">
    <property type="entry name" value="Piwi"/>
    <property type="match status" value="1"/>
</dbReference>
<evidence type="ECO:0000256" key="2">
    <source>
        <dbReference type="SAM" id="MobiDB-lite"/>
    </source>
</evidence>
<dbReference type="InterPro" id="IPR003165">
    <property type="entry name" value="Piwi"/>
</dbReference>
<dbReference type="PANTHER" id="PTHR22891">
    <property type="entry name" value="EUKARYOTIC TRANSLATION INITIATION FACTOR 2C"/>
    <property type="match status" value="1"/>
</dbReference>
<keyword evidence="6" id="KW-1185">Reference proteome</keyword>
<dbReference type="InterPro" id="IPR014811">
    <property type="entry name" value="ArgoL1"/>
</dbReference>
<dbReference type="InterPro" id="IPR036397">
    <property type="entry name" value="RNaseH_sf"/>
</dbReference>
<protein>
    <recommendedName>
        <fullName evidence="7">Piwi domain-containing protein</fullName>
    </recommendedName>
</protein>
<dbReference type="SMART" id="SM00950">
    <property type="entry name" value="Piwi"/>
    <property type="match status" value="1"/>
</dbReference>
<dbReference type="InterPro" id="IPR012337">
    <property type="entry name" value="RNaseH-like_sf"/>
</dbReference>
<gene>
    <name evidence="5" type="ORF">PISMIDRAFT_674841</name>
</gene>
<dbReference type="SUPFAM" id="SSF53098">
    <property type="entry name" value="Ribonuclease H-like"/>
    <property type="match status" value="1"/>
</dbReference>
<dbReference type="SMART" id="SM01163">
    <property type="entry name" value="DUF1785"/>
    <property type="match status" value="1"/>
</dbReference>
<dbReference type="SUPFAM" id="SSF101690">
    <property type="entry name" value="PAZ domain"/>
    <property type="match status" value="1"/>
</dbReference>
<name>A0A0C9ZZ59_9AGAM</name>
<dbReference type="CDD" id="cd04657">
    <property type="entry name" value="Piwi_ago-like"/>
    <property type="match status" value="1"/>
</dbReference>
<comment type="similarity">
    <text evidence="1">Belongs to the argonaute family.</text>
</comment>
<accession>A0A0C9ZZ59</accession>
<dbReference type="Gene3D" id="3.30.420.10">
    <property type="entry name" value="Ribonuclease H-like superfamily/Ribonuclease H"/>
    <property type="match status" value="1"/>
</dbReference>
<evidence type="ECO:0000313" key="5">
    <source>
        <dbReference type="EMBL" id="KIK27482.1"/>
    </source>
</evidence>
<proteinExistence type="inferred from homology"/>
<feature type="compositionally biased region" description="Gly residues" evidence="2">
    <location>
        <begin position="11"/>
        <end position="71"/>
    </location>
</feature>
<evidence type="ECO:0000259" key="3">
    <source>
        <dbReference type="PROSITE" id="PS50821"/>
    </source>
</evidence>
<feature type="compositionally biased region" description="Gly residues" evidence="2">
    <location>
        <begin position="79"/>
        <end position="104"/>
    </location>
</feature>
<dbReference type="SMART" id="SM00949">
    <property type="entry name" value="PAZ"/>
    <property type="match status" value="1"/>
</dbReference>
<sequence length="992" mass="109209">MSSSGRDSARGGPGGRGVTGNRGGRGGGGFRGGRGGGGGGGGGSSGGSGGGGGGFTNNRGGGGGGFTGNRGGPPDRGSPRGGYAHGGGGGQQRGRGGGPTGAGAPGDRIFGSPAPVDQRLQSSDSLVQVLKKLPYKPERPHRPGFGTLGTPITVRANFFAVKFKKQFIYDYAVEITPDNLLRQRRARLFTLLEQSQHPQWREFAPFIAHDKSAKLVSAKEFPESLEVPVVFREENETRSSPPQDTYRFTFELKHKLDTKELDSFLRGEASHRDFDFSLVIAAYNLVLQSHAAHNGVRVRSGRDGGGSRYFFPPRQNERFDLSSPGVVAWKGFFMSARPVYKQLMVNVGVCMTPFYEPGNLADAILQFQRRTQGAVPQRFIQRLKVTTAHLGYRSTKTLHKITDNPARNTFFPCDEYNNPKMSVEDYFKRKYNIKLKHANDLPVVDLAGKNAKHPIYVPAELCQIESNQPFRGKLNDIETQRMIRHACNPPADNARTITSRGLPSLGLSQTNNTVLHNFGIEIEHDMTVIPARELPPPKVNYAAGRPPNVKDGSWNILDVKFHQGATVKSWCVLVVLDGRQPAFGGNPNDQALTSIWQGFAGKCRRSGMKVEKDPKVLFTPQLQPPTRDPNRRGALDLIRQTIIKNISKNDKPSFILVLLSCRDNFIYPGIKRMCDVVLGLHTLHMLIEKVLKDERKQDQYFSNVALKLNVKLGGINHLLDPGSTKWLTQKKTMVVGMDVTHPSPGSLAGTPSIAAVVMITEVDKMMIERLQRYREVNKVLPDRVFVYRDGVSEGQFDTVLEEELPAILDAFRRIGSGGKSYHPSLTIIICGKRHHVKLFPDSSEHADRNGNTRPGTVVDKGITSIFDFDFYLQAHAGLQGHVKSTHYTVVYDENKLGADEVQQGLNTASYLYARATKAVSLVPAAYYADLACERGRYYLSQFLNADDKSSTLISKGNSKQAKEEAENKVYNDALKVWGEGVHAELKNSMFYI</sequence>
<dbReference type="PROSITE" id="PS50822">
    <property type="entry name" value="PIWI"/>
    <property type="match status" value="1"/>
</dbReference>
<evidence type="ECO:0008006" key="7">
    <source>
        <dbReference type="Google" id="ProtNLM"/>
    </source>
</evidence>
<dbReference type="Proteomes" id="UP000054018">
    <property type="component" value="Unassembled WGS sequence"/>
</dbReference>
<dbReference type="InterPro" id="IPR036085">
    <property type="entry name" value="PAZ_dom_sf"/>
</dbReference>
<dbReference type="Gene3D" id="3.40.50.2300">
    <property type="match status" value="1"/>
</dbReference>
<dbReference type="Pfam" id="PF02170">
    <property type="entry name" value="PAZ"/>
    <property type="match status" value="1"/>
</dbReference>
<dbReference type="GO" id="GO:0003723">
    <property type="term" value="F:RNA binding"/>
    <property type="evidence" value="ECO:0007669"/>
    <property type="project" value="InterPro"/>
</dbReference>
<dbReference type="InterPro" id="IPR032472">
    <property type="entry name" value="ArgoL2"/>
</dbReference>
<dbReference type="EMBL" id="KN833696">
    <property type="protein sequence ID" value="KIK27482.1"/>
    <property type="molecule type" value="Genomic_DNA"/>
</dbReference>
<feature type="domain" description="PAZ" evidence="3">
    <location>
        <begin position="363"/>
        <end position="466"/>
    </location>
</feature>
<dbReference type="PROSITE" id="PS50821">
    <property type="entry name" value="PAZ"/>
    <property type="match status" value="1"/>
</dbReference>
<reference evidence="5 6" key="1">
    <citation type="submission" date="2014-04" db="EMBL/GenBank/DDBJ databases">
        <authorList>
            <consortium name="DOE Joint Genome Institute"/>
            <person name="Kuo A."/>
            <person name="Kohler A."/>
            <person name="Costa M.D."/>
            <person name="Nagy L.G."/>
            <person name="Floudas D."/>
            <person name="Copeland A."/>
            <person name="Barry K.W."/>
            <person name="Cichocki N."/>
            <person name="Veneault-Fourrey C."/>
            <person name="LaButti K."/>
            <person name="Lindquist E.A."/>
            <person name="Lipzen A."/>
            <person name="Lundell T."/>
            <person name="Morin E."/>
            <person name="Murat C."/>
            <person name="Sun H."/>
            <person name="Tunlid A."/>
            <person name="Henrissat B."/>
            <person name="Grigoriev I.V."/>
            <person name="Hibbett D.S."/>
            <person name="Martin F."/>
            <person name="Nordberg H.P."/>
            <person name="Cantor M.N."/>
            <person name="Hua S.X."/>
        </authorList>
    </citation>
    <scope>NUCLEOTIDE SEQUENCE [LARGE SCALE GENOMIC DNA]</scope>
    <source>
        <strain evidence="5 6">441</strain>
    </source>
</reference>
<dbReference type="InterPro" id="IPR003100">
    <property type="entry name" value="PAZ_dom"/>
</dbReference>
<evidence type="ECO:0000313" key="6">
    <source>
        <dbReference type="Proteomes" id="UP000054018"/>
    </source>
</evidence>
<dbReference type="InterPro" id="IPR032474">
    <property type="entry name" value="Argonaute_N"/>
</dbReference>
<organism evidence="5 6">
    <name type="scientific">Pisolithus microcarpus 441</name>
    <dbReference type="NCBI Taxonomy" id="765257"/>
    <lineage>
        <taxon>Eukaryota</taxon>
        <taxon>Fungi</taxon>
        <taxon>Dikarya</taxon>
        <taxon>Basidiomycota</taxon>
        <taxon>Agaricomycotina</taxon>
        <taxon>Agaricomycetes</taxon>
        <taxon>Agaricomycetidae</taxon>
        <taxon>Boletales</taxon>
        <taxon>Sclerodermatineae</taxon>
        <taxon>Pisolithaceae</taxon>
        <taxon>Pisolithus</taxon>
    </lineage>
</organism>
<dbReference type="OrthoDB" id="10252740at2759"/>
<dbReference type="Gene3D" id="2.170.260.10">
    <property type="entry name" value="paz domain"/>
    <property type="match status" value="1"/>
</dbReference>
<dbReference type="Pfam" id="PF16486">
    <property type="entry name" value="ArgoN"/>
    <property type="match status" value="1"/>
</dbReference>